<sequence>MALVGVFSLVAGCSSGGGSGGGGSKDAAPPPSITPATGTQQVAPDQPVVVKAAKGRLTDVSVADAKGRKADGQLSPDGSSW</sequence>
<feature type="compositionally biased region" description="Polar residues" evidence="1">
    <location>
        <begin position="34"/>
        <end position="43"/>
    </location>
</feature>
<dbReference type="AlphaFoldDB" id="A0A2V4MRU9"/>
<accession>A0A2V4MRU9</accession>
<protein>
    <recommendedName>
        <fullName evidence="2">Bacterial Ig domain-containing protein</fullName>
    </recommendedName>
</protein>
<evidence type="ECO:0000259" key="2">
    <source>
        <dbReference type="Pfam" id="PF17964"/>
    </source>
</evidence>
<dbReference type="Proteomes" id="UP000248039">
    <property type="component" value="Unassembled WGS sequence"/>
</dbReference>
<evidence type="ECO:0000313" key="3">
    <source>
        <dbReference type="EMBL" id="PYC61105.1"/>
    </source>
</evidence>
<evidence type="ECO:0000313" key="4">
    <source>
        <dbReference type="Proteomes" id="UP000248039"/>
    </source>
</evidence>
<feature type="region of interest" description="Disordered" evidence="1">
    <location>
        <begin position="62"/>
        <end position="81"/>
    </location>
</feature>
<name>A0A2V4MRU9_9ACTN</name>
<gene>
    <name evidence="3" type="ORF">C7C46_33810</name>
</gene>
<evidence type="ECO:0000256" key="1">
    <source>
        <dbReference type="SAM" id="MobiDB-lite"/>
    </source>
</evidence>
<reference evidence="3 4" key="1">
    <citation type="submission" date="2018-03" db="EMBL/GenBank/DDBJ databases">
        <title>Bioinformatic expansion and discovery of thiopeptide antibiotics.</title>
        <authorList>
            <person name="Schwalen C.J."/>
            <person name="Hudson G.A."/>
            <person name="Mitchell D.A."/>
        </authorList>
    </citation>
    <scope>NUCLEOTIDE SEQUENCE [LARGE SCALE GENOMIC DNA]</scope>
    <source>
        <strain evidence="3 4">ATCC 21389</strain>
    </source>
</reference>
<organism evidence="3 4">
    <name type="scientific">Streptomyces tateyamensis</name>
    <dbReference type="NCBI Taxonomy" id="565073"/>
    <lineage>
        <taxon>Bacteria</taxon>
        <taxon>Bacillati</taxon>
        <taxon>Actinomycetota</taxon>
        <taxon>Actinomycetes</taxon>
        <taxon>Kitasatosporales</taxon>
        <taxon>Streptomycetaceae</taxon>
        <taxon>Streptomyces</taxon>
    </lineage>
</organism>
<feature type="non-terminal residue" evidence="3">
    <location>
        <position position="81"/>
    </location>
</feature>
<comment type="caution">
    <text evidence="3">The sequence shown here is derived from an EMBL/GenBank/DDBJ whole genome shotgun (WGS) entry which is preliminary data.</text>
</comment>
<feature type="compositionally biased region" description="Gly residues" evidence="1">
    <location>
        <begin position="15"/>
        <end position="24"/>
    </location>
</feature>
<feature type="region of interest" description="Disordered" evidence="1">
    <location>
        <begin position="15"/>
        <end position="45"/>
    </location>
</feature>
<dbReference type="InterPro" id="IPR041280">
    <property type="entry name" value="Big_10"/>
</dbReference>
<proteinExistence type="predicted"/>
<feature type="domain" description="Bacterial Ig" evidence="2">
    <location>
        <begin position="40"/>
        <end position="81"/>
    </location>
</feature>
<dbReference type="Pfam" id="PF17964">
    <property type="entry name" value="Big_10"/>
    <property type="match status" value="1"/>
</dbReference>
<dbReference type="EMBL" id="PYBW01000382">
    <property type="protein sequence ID" value="PYC61105.1"/>
    <property type="molecule type" value="Genomic_DNA"/>
</dbReference>
<keyword evidence="4" id="KW-1185">Reference proteome</keyword>
<dbReference type="Gene3D" id="2.60.40.3780">
    <property type="match status" value="1"/>
</dbReference>